<accession>A0ACC2PRB5</accession>
<reference evidence="1" key="1">
    <citation type="submission" date="2023-04" db="EMBL/GenBank/DDBJ databases">
        <title>A chromosome-level genome assembly of the parasitoid wasp Eretmocerus hayati.</title>
        <authorList>
            <person name="Zhong Y."/>
            <person name="Liu S."/>
            <person name="Liu Y."/>
        </authorList>
    </citation>
    <scope>NUCLEOTIDE SEQUENCE</scope>
    <source>
        <strain evidence="1">ZJU_SS_LIU_2023</strain>
    </source>
</reference>
<proteinExistence type="predicted"/>
<name>A0ACC2PRB5_9HYME</name>
<dbReference type="EMBL" id="CM056741">
    <property type="protein sequence ID" value="KAJ8685543.1"/>
    <property type="molecule type" value="Genomic_DNA"/>
</dbReference>
<dbReference type="Proteomes" id="UP001239111">
    <property type="component" value="Chromosome 1"/>
</dbReference>
<gene>
    <name evidence="1" type="ORF">QAD02_021336</name>
</gene>
<evidence type="ECO:0000313" key="2">
    <source>
        <dbReference type="Proteomes" id="UP001239111"/>
    </source>
</evidence>
<evidence type="ECO:0000313" key="1">
    <source>
        <dbReference type="EMBL" id="KAJ8685543.1"/>
    </source>
</evidence>
<comment type="caution">
    <text evidence="1">The sequence shown here is derived from an EMBL/GenBank/DDBJ whole genome shotgun (WGS) entry which is preliminary data.</text>
</comment>
<keyword evidence="2" id="KW-1185">Reference proteome</keyword>
<organism evidence="1 2">
    <name type="scientific">Eretmocerus hayati</name>
    <dbReference type="NCBI Taxonomy" id="131215"/>
    <lineage>
        <taxon>Eukaryota</taxon>
        <taxon>Metazoa</taxon>
        <taxon>Ecdysozoa</taxon>
        <taxon>Arthropoda</taxon>
        <taxon>Hexapoda</taxon>
        <taxon>Insecta</taxon>
        <taxon>Pterygota</taxon>
        <taxon>Neoptera</taxon>
        <taxon>Endopterygota</taxon>
        <taxon>Hymenoptera</taxon>
        <taxon>Apocrita</taxon>
        <taxon>Proctotrupomorpha</taxon>
        <taxon>Chalcidoidea</taxon>
        <taxon>Aphelinidae</taxon>
        <taxon>Aphelininae</taxon>
        <taxon>Eretmocerus</taxon>
    </lineage>
</organism>
<sequence>MGIAFNRVIKAALKSIKPSRNSRVVIRSAVKGALEAIEAARGRKYDKTPRILPIPKKVGGFLSFLVPLSAELSATGSSAGGAAGVVGAINDAKSAKKQFEKDSRHNRAMKQIALGKGHYLEPYKTGTSATACSVYLVRRPRGIKKA</sequence>
<protein>
    <submittedName>
        <fullName evidence="1">Uncharacterized protein</fullName>
    </submittedName>
</protein>